<dbReference type="Pfam" id="PF13518">
    <property type="entry name" value="HTH_28"/>
    <property type="match status" value="1"/>
</dbReference>
<dbReference type="InterPro" id="IPR009057">
    <property type="entry name" value="Homeodomain-like_sf"/>
</dbReference>
<dbReference type="Proteomes" id="UP000297391">
    <property type="component" value="Unassembled WGS sequence"/>
</dbReference>
<organism evidence="2 3">
    <name type="scientific">Pseudomonas kairouanensis</name>
    <dbReference type="NCBI Taxonomy" id="2293832"/>
    <lineage>
        <taxon>Bacteria</taxon>
        <taxon>Pseudomonadati</taxon>
        <taxon>Pseudomonadota</taxon>
        <taxon>Gammaproteobacteria</taxon>
        <taxon>Pseudomonadales</taxon>
        <taxon>Pseudomonadaceae</taxon>
        <taxon>Pseudomonas</taxon>
    </lineage>
</organism>
<dbReference type="CDD" id="cd00093">
    <property type="entry name" value="HTH_XRE"/>
    <property type="match status" value="1"/>
</dbReference>
<dbReference type="OrthoDB" id="5445431at2"/>
<dbReference type="InterPro" id="IPR001387">
    <property type="entry name" value="Cro/C1-type_HTH"/>
</dbReference>
<evidence type="ECO:0000313" key="2">
    <source>
        <dbReference type="EMBL" id="TFY84109.1"/>
    </source>
</evidence>
<evidence type="ECO:0000313" key="3">
    <source>
        <dbReference type="Proteomes" id="UP000297391"/>
    </source>
</evidence>
<proteinExistence type="predicted"/>
<dbReference type="Gene3D" id="1.10.10.60">
    <property type="entry name" value="Homeodomain-like"/>
    <property type="match status" value="1"/>
</dbReference>
<evidence type="ECO:0000259" key="1">
    <source>
        <dbReference type="Pfam" id="PF13518"/>
    </source>
</evidence>
<protein>
    <recommendedName>
        <fullName evidence="1">Insertion element IS150 protein InsJ-like helix-turn-helix domain-containing protein</fullName>
    </recommendedName>
</protein>
<name>A0A4Z0AD39_9PSED</name>
<keyword evidence="3" id="KW-1185">Reference proteome</keyword>
<feature type="domain" description="Insertion element IS150 protein InsJ-like helix-turn-helix" evidence="1">
    <location>
        <begin position="281"/>
        <end position="312"/>
    </location>
</feature>
<accession>A0A4Z0AD39</accession>
<gene>
    <name evidence="2" type="ORF">DYL59_30730</name>
</gene>
<dbReference type="AlphaFoldDB" id="A0A4Z0AD39"/>
<dbReference type="Pfam" id="PF03090">
    <property type="entry name" value="Replicase"/>
    <property type="match status" value="1"/>
</dbReference>
<dbReference type="EMBL" id="QUZU01000082">
    <property type="protein sequence ID" value="TFY84109.1"/>
    <property type="molecule type" value="Genomic_DNA"/>
</dbReference>
<dbReference type="Gene3D" id="1.10.340.50">
    <property type="match status" value="1"/>
</dbReference>
<dbReference type="InterPro" id="IPR004322">
    <property type="entry name" value="Plasmid_replicase_bac"/>
</dbReference>
<comment type="caution">
    <text evidence="2">The sequence shown here is derived from an EMBL/GenBank/DDBJ whole genome shotgun (WGS) entry which is preliminary data.</text>
</comment>
<sequence>MQQLAFDLFAEDRLPRKPYCSNDLESGLMIRPLETALAMRYIQPNRPGMQSYLAFDVDRPDAGAAWIDSNAPRPSFVIKNPENGHAHYLYVLESAVCTTSAARLAPLRYLEAIERAIRHELDADVGYSGLIIKNPIHKHWQTIISHAVPYSLADLASHLDLTTKAANCDVVREFSGLARNCNVFDGLRFWAYKAVTGYWRPNGESAWLAAVKDHAHSLNLFAEPLPYKEVNQIAKSVGKWVWKRFSPRERQALIERTHAPAIQAVRGQKKGAKRRDEWLPKVVEMKASGMSQGAIARETGISQQTIGNWLKRASTDI</sequence>
<reference evidence="2 3" key="1">
    <citation type="journal article" date="2019" name="Syst. Appl. Microbiol.">
        <title>New species of pathogenic Pseudomonas isolated from citrus in Tunisia: Proposal of Pseudomonas kairouanensis sp. nov. and Pseudomonas nabeulensis sp. nov.</title>
        <authorList>
            <person name="Oueslati M."/>
            <person name="Mulet M."/>
            <person name="Gomila M."/>
            <person name="Berge O."/>
            <person name="Hajlaoui M.R."/>
            <person name="Lalucat J."/>
            <person name="Sadfi-Zouaoui N."/>
            <person name="Garcia-Valdes E."/>
        </authorList>
    </citation>
    <scope>NUCLEOTIDE SEQUENCE [LARGE SCALE GENOMIC DNA]</scope>
    <source>
        <strain evidence="2 3">KC12</strain>
    </source>
</reference>
<dbReference type="InterPro" id="IPR055247">
    <property type="entry name" value="InsJ-like_HTH"/>
</dbReference>
<dbReference type="SUPFAM" id="SSF46689">
    <property type="entry name" value="Homeodomain-like"/>
    <property type="match status" value="1"/>
</dbReference>